<dbReference type="InterPro" id="IPR009057">
    <property type="entry name" value="Homeodomain-like_sf"/>
</dbReference>
<keyword evidence="2" id="KW-0238">DNA-binding</keyword>
<evidence type="ECO:0000256" key="1">
    <source>
        <dbReference type="ARBA" id="ARBA00023015"/>
    </source>
</evidence>
<dbReference type="GO" id="GO:0003700">
    <property type="term" value="F:DNA-binding transcription factor activity"/>
    <property type="evidence" value="ECO:0007669"/>
    <property type="project" value="InterPro"/>
</dbReference>
<feature type="domain" description="HTH araC/xylS-type" evidence="4">
    <location>
        <begin position="142"/>
        <end position="240"/>
    </location>
</feature>
<proteinExistence type="predicted"/>
<dbReference type="Gene3D" id="1.10.10.60">
    <property type="entry name" value="Homeodomain-like"/>
    <property type="match status" value="1"/>
</dbReference>
<keyword evidence="3" id="KW-0804">Transcription</keyword>
<keyword evidence="1" id="KW-0805">Transcription regulation</keyword>
<dbReference type="InterPro" id="IPR018062">
    <property type="entry name" value="HTH_AraC-typ_CS"/>
</dbReference>
<reference evidence="5" key="1">
    <citation type="submission" date="2020-02" db="EMBL/GenBank/DDBJ databases">
        <authorList>
            <person name="Meier V. D."/>
        </authorList>
    </citation>
    <scope>NUCLEOTIDE SEQUENCE</scope>
    <source>
        <strain evidence="5">AVDCRST_MAG11</strain>
    </source>
</reference>
<evidence type="ECO:0000256" key="2">
    <source>
        <dbReference type="ARBA" id="ARBA00023125"/>
    </source>
</evidence>
<dbReference type="InterPro" id="IPR050204">
    <property type="entry name" value="AraC_XylS_family_regulators"/>
</dbReference>
<dbReference type="EMBL" id="CADCTU010000340">
    <property type="protein sequence ID" value="CAA9311300.1"/>
    <property type="molecule type" value="Genomic_DNA"/>
</dbReference>
<dbReference type="AlphaFoldDB" id="A0A6J4KP75"/>
<gene>
    <name evidence="5" type="ORF">AVDCRST_MAG11-1514</name>
</gene>
<dbReference type="PANTHER" id="PTHR46796">
    <property type="entry name" value="HTH-TYPE TRANSCRIPTIONAL ACTIVATOR RHAS-RELATED"/>
    <property type="match status" value="1"/>
</dbReference>
<evidence type="ECO:0000259" key="4">
    <source>
        <dbReference type="PROSITE" id="PS01124"/>
    </source>
</evidence>
<dbReference type="PROSITE" id="PS00041">
    <property type="entry name" value="HTH_ARAC_FAMILY_1"/>
    <property type="match status" value="1"/>
</dbReference>
<evidence type="ECO:0000256" key="3">
    <source>
        <dbReference type="ARBA" id="ARBA00023163"/>
    </source>
</evidence>
<dbReference type="InterPro" id="IPR018060">
    <property type="entry name" value="HTH_AraC"/>
</dbReference>
<organism evidence="5">
    <name type="scientific">uncultured Gemmatimonadaceae bacterium</name>
    <dbReference type="NCBI Taxonomy" id="246130"/>
    <lineage>
        <taxon>Bacteria</taxon>
        <taxon>Pseudomonadati</taxon>
        <taxon>Gemmatimonadota</taxon>
        <taxon>Gemmatimonadia</taxon>
        <taxon>Gemmatimonadales</taxon>
        <taxon>Gemmatimonadaceae</taxon>
        <taxon>environmental samples</taxon>
    </lineage>
</organism>
<sequence length="271" mass="29147">MHVAARLSEYLLTQLRAALARDHTLVAVPTWGELPQVFRGRAVDVVVLEPAPLGPDELAPLLRLLASHPAVPVIVYTSVSPAAMRVTVELARRGVHHVVFRGIDDAPGRFRALMQDLADTTWRSALWPWVEARVAQVPAPLERAVRELFDAPHRFTDVADLAAASGLTRRTVERWLTRAGIASPKLLVVSARVERAHHIMRSSSADVATVAERVGYPSPRLFARQVALVAGAPPTAFRASISGAELFARLTAALEARAPDTGSAGAAGRAS</sequence>
<name>A0A6J4KP75_9BACT</name>
<evidence type="ECO:0000313" key="5">
    <source>
        <dbReference type="EMBL" id="CAA9311300.1"/>
    </source>
</evidence>
<dbReference type="SMART" id="SM00342">
    <property type="entry name" value="HTH_ARAC"/>
    <property type="match status" value="1"/>
</dbReference>
<protein>
    <recommendedName>
        <fullName evidence="4">HTH araC/xylS-type domain-containing protein</fullName>
    </recommendedName>
</protein>
<dbReference type="PROSITE" id="PS01124">
    <property type="entry name" value="HTH_ARAC_FAMILY_2"/>
    <property type="match status" value="1"/>
</dbReference>
<dbReference type="SUPFAM" id="SSF46689">
    <property type="entry name" value="Homeodomain-like"/>
    <property type="match status" value="1"/>
</dbReference>
<dbReference type="Pfam" id="PF12833">
    <property type="entry name" value="HTH_18"/>
    <property type="match status" value="1"/>
</dbReference>
<accession>A0A6J4KP75</accession>
<dbReference type="GO" id="GO:0043565">
    <property type="term" value="F:sequence-specific DNA binding"/>
    <property type="evidence" value="ECO:0007669"/>
    <property type="project" value="InterPro"/>
</dbReference>